<feature type="binding site" evidence="8">
    <location>
        <position position="161"/>
    </location>
    <ligand>
        <name>substrate</name>
    </ligand>
</feature>
<comment type="catalytic activity">
    <reaction evidence="1 8 9">
        <text>Release of N-terminal amino acids, preferentially methionine, from peptides and arylamides.</text>
        <dbReference type="EC" id="3.4.11.18"/>
    </reaction>
</comment>
<dbReference type="InterPro" id="IPR018349">
    <property type="entry name" value="Pept_M24A_MAP2_BS"/>
</dbReference>
<feature type="binding site" evidence="8">
    <location>
        <position position="93"/>
    </location>
    <ligand>
        <name>a divalent metal cation</name>
        <dbReference type="ChEBI" id="CHEBI:60240"/>
        <label>1</label>
    </ligand>
</feature>
<dbReference type="InterPro" id="IPR001714">
    <property type="entry name" value="Pept_M24_MAP"/>
</dbReference>
<dbReference type="InterPro" id="IPR028595">
    <property type="entry name" value="MetAP_archaeal"/>
</dbReference>
<dbReference type="Gene3D" id="1.10.10.10">
    <property type="entry name" value="Winged helix-like DNA-binding domain superfamily/Winged helix DNA-binding domain"/>
    <property type="match status" value="1"/>
</dbReference>
<evidence type="ECO:0000313" key="11">
    <source>
        <dbReference type="EMBL" id="AMM53827.1"/>
    </source>
</evidence>
<feature type="binding site" evidence="8">
    <location>
        <position position="93"/>
    </location>
    <ligand>
        <name>a divalent metal cation</name>
        <dbReference type="ChEBI" id="CHEBI:60240"/>
        <label>2</label>
        <note>catalytic</note>
    </ligand>
</feature>
<dbReference type="GO" id="GO:0006508">
    <property type="term" value="P:proteolysis"/>
    <property type="evidence" value="ECO:0007669"/>
    <property type="project" value="UniProtKB-KW"/>
</dbReference>
<keyword evidence="6 8" id="KW-0479">Metal-binding</keyword>
<dbReference type="STRING" id="1609559.TQ32_04530"/>
<dbReference type="CDD" id="cd01088">
    <property type="entry name" value="MetAP2"/>
    <property type="match status" value="1"/>
</dbReference>
<dbReference type="PRINTS" id="PR00599">
    <property type="entry name" value="MAPEPTIDASE"/>
</dbReference>
<feature type="binding site" evidence="8">
    <location>
        <position position="82"/>
    </location>
    <ligand>
        <name>a divalent metal cation</name>
        <dbReference type="ChEBI" id="CHEBI:60240"/>
        <label>1</label>
    </ligand>
</feature>
<dbReference type="PANTHER" id="PTHR45777:SF2">
    <property type="entry name" value="METHIONINE AMINOPEPTIDASE 2"/>
    <property type="match status" value="1"/>
</dbReference>
<dbReference type="PANTHER" id="PTHR45777">
    <property type="entry name" value="METHIONINE AMINOPEPTIDASE 2"/>
    <property type="match status" value="1"/>
</dbReference>
<dbReference type="GO" id="GO:0004239">
    <property type="term" value="F:initiator methionyl aminopeptidase activity"/>
    <property type="evidence" value="ECO:0007669"/>
    <property type="project" value="UniProtKB-UniRule"/>
</dbReference>
<dbReference type="OrthoDB" id="372008at2157"/>
<gene>
    <name evidence="8" type="primary">map</name>
    <name evidence="11" type="ORF">TQ32_04530</name>
</gene>
<comment type="cofactor">
    <cofactor evidence="2">
        <name>Mn(2+)</name>
        <dbReference type="ChEBI" id="CHEBI:29035"/>
    </cofactor>
</comment>
<evidence type="ECO:0000256" key="7">
    <source>
        <dbReference type="ARBA" id="ARBA00022801"/>
    </source>
</evidence>
<dbReference type="SUPFAM" id="SSF55920">
    <property type="entry name" value="Creatinase/aminopeptidase"/>
    <property type="match status" value="1"/>
</dbReference>
<dbReference type="InterPro" id="IPR000994">
    <property type="entry name" value="Pept_M24"/>
</dbReference>
<evidence type="ECO:0000256" key="2">
    <source>
        <dbReference type="ARBA" id="ARBA00001936"/>
    </source>
</evidence>
<evidence type="ECO:0000256" key="6">
    <source>
        <dbReference type="ARBA" id="ARBA00022723"/>
    </source>
</evidence>
<proteinExistence type="inferred from homology"/>
<evidence type="ECO:0000256" key="9">
    <source>
        <dbReference type="RuleBase" id="RU003653"/>
    </source>
</evidence>
<dbReference type="Pfam" id="PF00557">
    <property type="entry name" value="Peptidase_M24"/>
    <property type="match status" value="1"/>
</dbReference>
<comment type="subunit">
    <text evidence="8">Monomer.</text>
</comment>
<dbReference type="GO" id="GO:0046872">
    <property type="term" value="F:metal ion binding"/>
    <property type="evidence" value="ECO:0007669"/>
    <property type="project" value="UniProtKB-UniRule"/>
</dbReference>
<dbReference type="RefSeq" id="WP_068321572.1">
    <property type="nucleotide sequence ID" value="NZ_CP010835.1"/>
</dbReference>
<evidence type="ECO:0000256" key="4">
    <source>
        <dbReference type="ARBA" id="ARBA00022438"/>
    </source>
</evidence>
<dbReference type="InterPro" id="IPR036390">
    <property type="entry name" value="WH_DNA-bd_sf"/>
</dbReference>
<sequence length="295" mass="32749">MDVEKLIKAGKIAKKVREEAIKMAKPGVPLLELAEKIEGMIVELGGKPAFPVNLSLNEVAAHYTPYKGDSTTLKEGDYLKIDIGVHIDGYIADTAVTVKVGGEFDELMEAAKEALESAISVARAGVEIKELGRAIENEIRKRGFNPIVNLTGHKIERYKLHAGISIPNIYRPHDNYVLKEGDVFAIEPFATTGAGQVIEVPPTLIYMYVRDAPVRMAQARFLLAKIKREYKTLPFAYRWLQGEMPEGQLKLALRSLEKAGALYGYPILKEIRNGMVTQFEHTIIVEKDSVVVTTD</sequence>
<dbReference type="InterPro" id="IPR036388">
    <property type="entry name" value="WH-like_DNA-bd_sf"/>
</dbReference>
<dbReference type="GO" id="GO:0005737">
    <property type="term" value="C:cytoplasm"/>
    <property type="evidence" value="ECO:0007669"/>
    <property type="project" value="TreeGrafter"/>
</dbReference>
<evidence type="ECO:0000256" key="3">
    <source>
        <dbReference type="ARBA" id="ARBA00001954"/>
    </source>
</evidence>
<name>A0A127B9F5_9EURY</name>
<comment type="function">
    <text evidence="8 9">Removes the N-terminal methionine from nascent proteins. The N-terminal methionine is often cleaved when the second residue in the primary sequence is small and uncharged (Met-Ala-, Cys, Gly, Pro, Ser, Thr, or Val).</text>
</comment>
<evidence type="ECO:0000256" key="8">
    <source>
        <dbReference type="HAMAP-Rule" id="MF_01975"/>
    </source>
</evidence>
<dbReference type="GO" id="GO:0070006">
    <property type="term" value="F:metalloaminopeptidase activity"/>
    <property type="evidence" value="ECO:0007669"/>
    <property type="project" value="UniProtKB-UniRule"/>
</dbReference>
<feature type="domain" description="Peptidase M24" evidence="10">
    <location>
        <begin position="4"/>
        <end position="191"/>
    </location>
</feature>
<reference evidence="11 12" key="2">
    <citation type="journal article" date="2016" name="Int. J. Syst. Evol. Microbiol.">
        <title>Pyrococcus kukulkanii sp. nov., a hyperthermophilic, piezophilic archaeon isolated from a deep-sea hydrothermal vent.</title>
        <authorList>
            <person name="Callac N."/>
            <person name="Oger P."/>
            <person name="Lesongeur F."/>
            <person name="Rattray J.E."/>
            <person name="Vannier P."/>
            <person name="Michoud G."/>
            <person name="Beauverger M."/>
            <person name="Gayet N."/>
            <person name="Rouxel O."/>
            <person name="Jebbar M."/>
            <person name="Godfroy A."/>
        </authorList>
    </citation>
    <scope>NUCLEOTIDE SEQUENCE [LARGE SCALE GENOMIC DNA]</scope>
    <source>
        <strain evidence="11 12">NCB100</strain>
    </source>
</reference>
<comment type="cofactor">
    <cofactor evidence="8">
        <name>Co(2+)</name>
        <dbReference type="ChEBI" id="CHEBI:48828"/>
    </cofactor>
    <cofactor evidence="8">
        <name>Zn(2+)</name>
        <dbReference type="ChEBI" id="CHEBI:29105"/>
    </cofactor>
    <cofactor evidence="8">
        <name>Mn(2+)</name>
        <dbReference type="ChEBI" id="CHEBI:29035"/>
    </cofactor>
    <cofactor evidence="8">
        <name>Fe(2+)</name>
        <dbReference type="ChEBI" id="CHEBI:29033"/>
    </cofactor>
    <text evidence="8">Binds 2 divalent metal cations per subunit. Has a high-affinity and a low affinity metal-binding site. The true nature of the physiological cofactor is under debate. The enzyme is active with cobalt, zinc, manganese or divalent iron ions. Most likely, methionine aminopeptidases function as mononuclear Fe(2+)-metalloproteases under physiological conditions, and the catalytically relevant metal-binding site has been assigned to the histidine-containing high-affinity site.</text>
</comment>
<feature type="binding site" evidence="8">
    <location>
        <position position="62"/>
    </location>
    <ligand>
        <name>substrate</name>
    </ligand>
</feature>
<dbReference type="Proteomes" id="UP000070587">
    <property type="component" value="Chromosome"/>
</dbReference>
<dbReference type="PROSITE" id="PS01202">
    <property type="entry name" value="MAP_2"/>
    <property type="match status" value="1"/>
</dbReference>
<dbReference type="PATRIC" id="fig|1609559.3.peg.944"/>
<feature type="binding site" evidence="8">
    <location>
        <position position="280"/>
    </location>
    <ligand>
        <name>a divalent metal cation</name>
        <dbReference type="ChEBI" id="CHEBI:60240"/>
        <label>2</label>
        <note>catalytic</note>
    </ligand>
</feature>
<comment type="similarity">
    <text evidence="8">Belongs to the peptidase M24A family. Methionine aminopeptidase archaeal type 2 subfamily.</text>
</comment>
<dbReference type="GeneID" id="28491075"/>
<dbReference type="Gene3D" id="3.90.230.10">
    <property type="entry name" value="Creatinase/methionine aminopeptidase superfamily"/>
    <property type="match status" value="1"/>
</dbReference>
<accession>A0A127B9F5</accession>
<evidence type="ECO:0000313" key="12">
    <source>
        <dbReference type="Proteomes" id="UP000070587"/>
    </source>
</evidence>
<dbReference type="InterPro" id="IPR002468">
    <property type="entry name" value="Pept_M24A_MAP2"/>
</dbReference>
<protein>
    <recommendedName>
        <fullName evidence="8 9">Methionine aminopeptidase</fullName>
        <shortName evidence="8">MAP</shortName>
        <shortName evidence="8">MetAP</shortName>
        <ecNumber evidence="8 9">3.4.11.18</ecNumber>
    </recommendedName>
    <alternativeName>
        <fullName evidence="8">Peptidase M</fullName>
    </alternativeName>
</protein>
<dbReference type="EC" id="3.4.11.18" evidence="8 9"/>
<evidence type="ECO:0000259" key="10">
    <source>
        <dbReference type="Pfam" id="PF00557"/>
    </source>
</evidence>
<keyword evidence="5 8" id="KW-0645">Protease</keyword>
<dbReference type="AlphaFoldDB" id="A0A127B9F5"/>
<comment type="cofactor">
    <cofactor evidence="3">
        <name>Fe(2+)</name>
        <dbReference type="ChEBI" id="CHEBI:29033"/>
    </cofactor>
</comment>
<keyword evidence="7 8" id="KW-0378">Hydrolase</keyword>
<evidence type="ECO:0000256" key="5">
    <source>
        <dbReference type="ARBA" id="ARBA00022670"/>
    </source>
</evidence>
<feature type="binding site" evidence="8">
    <location>
        <position position="187"/>
    </location>
    <ligand>
        <name>a divalent metal cation</name>
        <dbReference type="ChEBI" id="CHEBI:60240"/>
        <label>2</label>
        <note>catalytic</note>
    </ligand>
</feature>
<dbReference type="KEGG" id="pyc:TQ32_04530"/>
<keyword evidence="4 8" id="KW-0031">Aminopeptidase</keyword>
<dbReference type="InterPro" id="IPR050247">
    <property type="entry name" value="Met_Aminopeptidase_Type2"/>
</dbReference>
<feature type="binding site" evidence="8">
    <location>
        <position position="280"/>
    </location>
    <ligand>
        <name>a divalent metal cation</name>
        <dbReference type="ChEBI" id="CHEBI:60240"/>
        <label>1</label>
    </ligand>
</feature>
<dbReference type="EMBL" id="CP010835">
    <property type="protein sequence ID" value="AMM53827.1"/>
    <property type="molecule type" value="Genomic_DNA"/>
</dbReference>
<dbReference type="HAMAP" id="MF_01975">
    <property type="entry name" value="MetAP_2_arc"/>
    <property type="match status" value="1"/>
</dbReference>
<dbReference type="NCBIfam" id="TIGR00501">
    <property type="entry name" value="met_pdase_II"/>
    <property type="match status" value="1"/>
</dbReference>
<reference evidence="12" key="1">
    <citation type="submission" date="2015-02" db="EMBL/GenBank/DDBJ databases">
        <title>Pyrococcus kukulkanii sp. nov., a novel hyperthermophilic archaeon isolated from a deep-sea hydrothermal vent at the Guaymas Basin.</title>
        <authorList>
            <person name="Oger P.M."/>
            <person name="Callac N."/>
            <person name="Jebbar M."/>
            <person name="Godfroy A."/>
        </authorList>
    </citation>
    <scope>NUCLEOTIDE SEQUENCE [LARGE SCALE GENOMIC DNA]</scope>
    <source>
        <strain evidence="12">NCB100</strain>
    </source>
</reference>
<organism evidence="11 12">
    <name type="scientific">Pyrococcus kukulkanii</name>
    <dbReference type="NCBI Taxonomy" id="1609559"/>
    <lineage>
        <taxon>Archaea</taxon>
        <taxon>Methanobacteriati</taxon>
        <taxon>Methanobacteriota</taxon>
        <taxon>Thermococci</taxon>
        <taxon>Thermococcales</taxon>
        <taxon>Thermococcaceae</taxon>
        <taxon>Pyrococcus</taxon>
    </lineage>
</organism>
<dbReference type="InterPro" id="IPR036005">
    <property type="entry name" value="Creatinase/aminopeptidase-like"/>
</dbReference>
<dbReference type="SUPFAM" id="SSF46785">
    <property type="entry name" value="Winged helix' DNA-binding domain"/>
    <property type="match status" value="1"/>
</dbReference>
<feature type="binding site" evidence="8">
    <location>
        <position position="153"/>
    </location>
    <ligand>
        <name>a divalent metal cation</name>
        <dbReference type="ChEBI" id="CHEBI:60240"/>
        <label>2</label>
        <note>catalytic</note>
    </ligand>
</feature>
<evidence type="ECO:0000256" key="1">
    <source>
        <dbReference type="ARBA" id="ARBA00000294"/>
    </source>
</evidence>